<protein>
    <submittedName>
        <fullName evidence="2">MarR family transcriptional regulator</fullName>
    </submittedName>
</protein>
<feature type="domain" description="HTH marR-type" evidence="1">
    <location>
        <begin position="29"/>
        <end position="161"/>
    </location>
</feature>
<dbReference type="PRINTS" id="PR00598">
    <property type="entry name" value="HTHMARR"/>
</dbReference>
<dbReference type="EMBL" id="BMMK01000004">
    <property type="protein sequence ID" value="GGM43182.1"/>
    <property type="molecule type" value="Genomic_DNA"/>
</dbReference>
<keyword evidence="3" id="KW-1185">Reference proteome</keyword>
<gene>
    <name evidence="2" type="ORF">GCM10012275_12690</name>
</gene>
<dbReference type="PANTHER" id="PTHR39515:SF2">
    <property type="entry name" value="HTH-TYPE TRANSCRIPTIONAL REGULATOR RV0880"/>
    <property type="match status" value="1"/>
</dbReference>
<sequence>MALLARQPQFERQIVRYANDVSGREEEHEPSLASRLRLAVVRLNRRLRAQRTDSSVTLTQISALSCLYNWGPMTPGELAAKEGVQPPSMTRVIAALEEHGFASRRPHPTDGRQAIVEVTQAGRDFVRAEVCARERWLDRRLADLDEEEREVLSRAAEIIDRMAGQ</sequence>
<evidence type="ECO:0000259" key="1">
    <source>
        <dbReference type="PROSITE" id="PS50995"/>
    </source>
</evidence>
<reference evidence="2" key="1">
    <citation type="journal article" date="2014" name="Int. J. Syst. Evol. Microbiol.">
        <title>Complete genome sequence of Corynebacterium casei LMG S-19264T (=DSM 44701T), isolated from a smear-ripened cheese.</title>
        <authorList>
            <consortium name="US DOE Joint Genome Institute (JGI-PGF)"/>
            <person name="Walter F."/>
            <person name="Albersmeier A."/>
            <person name="Kalinowski J."/>
            <person name="Ruckert C."/>
        </authorList>
    </citation>
    <scope>NUCLEOTIDE SEQUENCE</scope>
    <source>
        <strain evidence="2">CGMCC 4.5737</strain>
    </source>
</reference>
<dbReference type="AlphaFoldDB" id="A0A8J3CDB0"/>
<name>A0A8J3CDB0_9PSEU</name>
<evidence type="ECO:0000313" key="2">
    <source>
        <dbReference type="EMBL" id="GGM43182.1"/>
    </source>
</evidence>
<proteinExistence type="predicted"/>
<dbReference type="SMART" id="SM00347">
    <property type="entry name" value="HTH_MARR"/>
    <property type="match status" value="1"/>
</dbReference>
<evidence type="ECO:0000313" key="3">
    <source>
        <dbReference type="Proteomes" id="UP000637578"/>
    </source>
</evidence>
<dbReference type="InterPro" id="IPR036390">
    <property type="entry name" value="WH_DNA-bd_sf"/>
</dbReference>
<dbReference type="InterPro" id="IPR036388">
    <property type="entry name" value="WH-like_DNA-bd_sf"/>
</dbReference>
<dbReference type="InterPro" id="IPR052526">
    <property type="entry name" value="HTH-type_Bedaq_tolerance"/>
</dbReference>
<dbReference type="Pfam" id="PF01047">
    <property type="entry name" value="MarR"/>
    <property type="match status" value="1"/>
</dbReference>
<dbReference type="PANTHER" id="PTHR39515">
    <property type="entry name" value="CONSERVED PROTEIN"/>
    <property type="match status" value="1"/>
</dbReference>
<comment type="caution">
    <text evidence="2">The sequence shown here is derived from an EMBL/GenBank/DDBJ whole genome shotgun (WGS) entry which is preliminary data.</text>
</comment>
<dbReference type="GO" id="GO:0003700">
    <property type="term" value="F:DNA-binding transcription factor activity"/>
    <property type="evidence" value="ECO:0007669"/>
    <property type="project" value="InterPro"/>
</dbReference>
<dbReference type="PROSITE" id="PS50995">
    <property type="entry name" value="HTH_MARR_2"/>
    <property type="match status" value="1"/>
</dbReference>
<organism evidence="2 3">
    <name type="scientific">Longimycelium tulufanense</name>
    <dbReference type="NCBI Taxonomy" id="907463"/>
    <lineage>
        <taxon>Bacteria</taxon>
        <taxon>Bacillati</taxon>
        <taxon>Actinomycetota</taxon>
        <taxon>Actinomycetes</taxon>
        <taxon>Pseudonocardiales</taxon>
        <taxon>Pseudonocardiaceae</taxon>
        <taxon>Longimycelium</taxon>
    </lineage>
</organism>
<dbReference type="Gene3D" id="1.10.10.10">
    <property type="entry name" value="Winged helix-like DNA-binding domain superfamily/Winged helix DNA-binding domain"/>
    <property type="match status" value="1"/>
</dbReference>
<reference evidence="2" key="2">
    <citation type="submission" date="2020-09" db="EMBL/GenBank/DDBJ databases">
        <authorList>
            <person name="Sun Q."/>
            <person name="Zhou Y."/>
        </authorList>
    </citation>
    <scope>NUCLEOTIDE SEQUENCE</scope>
    <source>
        <strain evidence="2">CGMCC 4.5737</strain>
    </source>
</reference>
<dbReference type="SUPFAM" id="SSF46785">
    <property type="entry name" value="Winged helix' DNA-binding domain"/>
    <property type="match status" value="1"/>
</dbReference>
<accession>A0A8J3CDB0</accession>
<dbReference type="Proteomes" id="UP000637578">
    <property type="component" value="Unassembled WGS sequence"/>
</dbReference>
<dbReference type="InterPro" id="IPR000835">
    <property type="entry name" value="HTH_MarR-typ"/>
</dbReference>